<sequence length="61" mass="6876">MQSVQELARRLWWQSLPPKRLVTQPLTSACAMKRLPLDSSGAFRQSLYDPSTISSPTACLR</sequence>
<dbReference type="EMBL" id="LCZI01001691">
    <property type="protein sequence ID" value="KKZ59050.1"/>
    <property type="molecule type" value="Genomic_DNA"/>
</dbReference>
<name>A0A0G2HP10_9EURO</name>
<organism evidence="1 2">
    <name type="scientific">[Emmonsia] crescens</name>
    <dbReference type="NCBI Taxonomy" id="73230"/>
    <lineage>
        <taxon>Eukaryota</taxon>
        <taxon>Fungi</taxon>
        <taxon>Dikarya</taxon>
        <taxon>Ascomycota</taxon>
        <taxon>Pezizomycotina</taxon>
        <taxon>Eurotiomycetes</taxon>
        <taxon>Eurotiomycetidae</taxon>
        <taxon>Onygenales</taxon>
        <taxon>Ajellomycetaceae</taxon>
        <taxon>Emergomyces</taxon>
    </lineage>
</organism>
<reference evidence="2" key="1">
    <citation type="journal article" date="2015" name="PLoS Genet.">
        <title>The dynamic genome and transcriptome of the human fungal pathogen Blastomyces and close relative Emmonsia.</title>
        <authorList>
            <person name="Munoz J.F."/>
            <person name="Gauthier G.M."/>
            <person name="Desjardins C.A."/>
            <person name="Gallo J.E."/>
            <person name="Holder J."/>
            <person name="Sullivan T.D."/>
            <person name="Marty A.J."/>
            <person name="Carmen J.C."/>
            <person name="Chen Z."/>
            <person name="Ding L."/>
            <person name="Gujja S."/>
            <person name="Magrini V."/>
            <person name="Misas E."/>
            <person name="Mitreva M."/>
            <person name="Priest M."/>
            <person name="Saif S."/>
            <person name="Whiston E.A."/>
            <person name="Young S."/>
            <person name="Zeng Q."/>
            <person name="Goldman W.E."/>
            <person name="Mardis E.R."/>
            <person name="Taylor J.W."/>
            <person name="McEwen J.G."/>
            <person name="Clay O.K."/>
            <person name="Klein B.S."/>
            <person name="Cuomo C.A."/>
        </authorList>
    </citation>
    <scope>NUCLEOTIDE SEQUENCE [LARGE SCALE GENOMIC DNA]</scope>
    <source>
        <strain evidence="2">UAMH 3008</strain>
    </source>
</reference>
<accession>A0A0G2HP10</accession>
<proteinExistence type="predicted"/>
<evidence type="ECO:0000313" key="2">
    <source>
        <dbReference type="Proteomes" id="UP000034164"/>
    </source>
</evidence>
<protein>
    <submittedName>
        <fullName evidence="1">Uncharacterized protein</fullName>
    </submittedName>
</protein>
<dbReference type="AlphaFoldDB" id="A0A0G2HP10"/>
<dbReference type="Proteomes" id="UP000034164">
    <property type="component" value="Unassembled WGS sequence"/>
</dbReference>
<evidence type="ECO:0000313" key="1">
    <source>
        <dbReference type="EMBL" id="KKZ59050.1"/>
    </source>
</evidence>
<dbReference type="VEuPathDB" id="FungiDB:EMCG_00918"/>
<comment type="caution">
    <text evidence="1">The sequence shown here is derived from an EMBL/GenBank/DDBJ whole genome shotgun (WGS) entry which is preliminary data.</text>
</comment>
<gene>
    <name evidence="1" type="ORF">EMCG_00918</name>
</gene>